<proteinExistence type="predicted"/>
<dbReference type="AlphaFoldDB" id="A0A0F9SVW2"/>
<protein>
    <submittedName>
        <fullName evidence="1">Uncharacterized protein</fullName>
    </submittedName>
</protein>
<sequence length="68" mass="8175">MIIIGYLNDFEETLVSRTNDLNNYIEKFFKNQVQIKRLKDIIIREKGSNRFRGIKKNIERLQNLFNIG</sequence>
<organism evidence="1">
    <name type="scientific">marine sediment metagenome</name>
    <dbReference type="NCBI Taxonomy" id="412755"/>
    <lineage>
        <taxon>unclassified sequences</taxon>
        <taxon>metagenomes</taxon>
        <taxon>ecological metagenomes</taxon>
    </lineage>
</organism>
<gene>
    <name evidence="1" type="ORF">LCGC14_0804860</name>
</gene>
<accession>A0A0F9SVW2</accession>
<comment type="caution">
    <text evidence="1">The sequence shown here is derived from an EMBL/GenBank/DDBJ whole genome shotgun (WGS) entry which is preliminary data.</text>
</comment>
<dbReference type="EMBL" id="LAZR01002187">
    <property type="protein sequence ID" value="KKN33343.1"/>
    <property type="molecule type" value="Genomic_DNA"/>
</dbReference>
<evidence type="ECO:0000313" key="1">
    <source>
        <dbReference type="EMBL" id="KKN33343.1"/>
    </source>
</evidence>
<reference evidence="1" key="1">
    <citation type="journal article" date="2015" name="Nature">
        <title>Complex archaea that bridge the gap between prokaryotes and eukaryotes.</title>
        <authorList>
            <person name="Spang A."/>
            <person name="Saw J.H."/>
            <person name="Jorgensen S.L."/>
            <person name="Zaremba-Niedzwiedzka K."/>
            <person name="Martijn J."/>
            <person name="Lind A.E."/>
            <person name="van Eijk R."/>
            <person name="Schleper C."/>
            <person name="Guy L."/>
            <person name="Ettema T.J."/>
        </authorList>
    </citation>
    <scope>NUCLEOTIDE SEQUENCE</scope>
</reference>
<name>A0A0F9SVW2_9ZZZZ</name>